<keyword evidence="1" id="KW-0175">Coiled coil</keyword>
<keyword evidence="4" id="KW-1185">Reference proteome</keyword>
<gene>
    <name evidence="3" type="ORF">ILYODFUR_015073</name>
</gene>
<feature type="region of interest" description="Disordered" evidence="2">
    <location>
        <begin position="1"/>
        <end position="41"/>
    </location>
</feature>
<comment type="caution">
    <text evidence="3">The sequence shown here is derived from an EMBL/GenBank/DDBJ whole genome shotgun (WGS) entry which is preliminary data.</text>
</comment>
<evidence type="ECO:0000256" key="2">
    <source>
        <dbReference type="SAM" id="MobiDB-lite"/>
    </source>
</evidence>
<dbReference type="EMBL" id="JAHRIQ010059230">
    <property type="protein sequence ID" value="MEQ2240451.1"/>
    <property type="molecule type" value="Genomic_DNA"/>
</dbReference>
<feature type="coiled-coil region" evidence="1">
    <location>
        <begin position="60"/>
        <end position="108"/>
    </location>
</feature>
<evidence type="ECO:0000256" key="1">
    <source>
        <dbReference type="SAM" id="Coils"/>
    </source>
</evidence>
<proteinExistence type="predicted"/>
<evidence type="ECO:0000313" key="4">
    <source>
        <dbReference type="Proteomes" id="UP001482620"/>
    </source>
</evidence>
<dbReference type="Proteomes" id="UP001482620">
    <property type="component" value="Unassembled WGS sequence"/>
</dbReference>
<sequence length="154" mass="17472">MESMVKKGKSMEEKAAREKSTRTAKVKCHEADCSEPPNEDRDSAILHELRGLRKEHAEAVGDNKRALARLETRIKDLMDRTASLEQKVAHMEERVGNTEDKITRMERTAIFLLRDNTGGVDCDISASGNYQTFREMQQLGVEDEAQQYTNSCHS</sequence>
<name>A0ABV0U5W8_9TELE</name>
<evidence type="ECO:0000313" key="3">
    <source>
        <dbReference type="EMBL" id="MEQ2240451.1"/>
    </source>
</evidence>
<reference evidence="3 4" key="1">
    <citation type="submission" date="2021-06" db="EMBL/GenBank/DDBJ databases">
        <authorList>
            <person name="Palmer J.M."/>
        </authorList>
    </citation>
    <scope>NUCLEOTIDE SEQUENCE [LARGE SCALE GENOMIC DNA]</scope>
    <source>
        <strain evidence="4">if_2019</strain>
        <tissue evidence="3">Muscle</tissue>
    </source>
</reference>
<protein>
    <submittedName>
        <fullName evidence="3">Uncharacterized protein</fullName>
    </submittedName>
</protein>
<organism evidence="3 4">
    <name type="scientific">Ilyodon furcidens</name>
    <name type="common">goldbreast splitfin</name>
    <dbReference type="NCBI Taxonomy" id="33524"/>
    <lineage>
        <taxon>Eukaryota</taxon>
        <taxon>Metazoa</taxon>
        <taxon>Chordata</taxon>
        <taxon>Craniata</taxon>
        <taxon>Vertebrata</taxon>
        <taxon>Euteleostomi</taxon>
        <taxon>Actinopterygii</taxon>
        <taxon>Neopterygii</taxon>
        <taxon>Teleostei</taxon>
        <taxon>Neoteleostei</taxon>
        <taxon>Acanthomorphata</taxon>
        <taxon>Ovalentaria</taxon>
        <taxon>Atherinomorphae</taxon>
        <taxon>Cyprinodontiformes</taxon>
        <taxon>Goodeidae</taxon>
        <taxon>Ilyodon</taxon>
    </lineage>
</organism>
<dbReference type="Gene3D" id="1.20.5.170">
    <property type="match status" value="1"/>
</dbReference>
<feature type="compositionally biased region" description="Basic and acidic residues" evidence="2">
    <location>
        <begin position="9"/>
        <end position="41"/>
    </location>
</feature>
<accession>A0ABV0U5W8</accession>